<reference evidence="2" key="2">
    <citation type="submission" date="2020-08" db="EMBL/GenBank/DDBJ databases">
        <title>Plant Genome Project.</title>
        <authorList>
            <person name="Zhang R.-G."/>
        </authorList>
    </citation>
    <scope>NUCLEOTIDE SEQUENCE</scope>
    <source>
        <strain evidence="2">Huo1</strain>
        <tissue evidence="2">Leaf</tissue>
    </source>
</reference>
<proteinExistence type="predicted"/>
<dbReference type="AlphaFoldDB" id="A0A8X8ZFW6"/>
<evidence type="ECO:0000313" key="3">
    <source>
        <dbReference type="Proteomes" id="UP000298416"/>
    </source>
</evidence>
<keyword evidence="1" id="KW-1133">Transmembrane helix</keyword>
<dbReference type="Proteomes" id="UP000298416">
    <property type="component" value="Unassembled WGS sequence"/>
</dbReference>
<dbReference type="EMBL" id="PNBA02000013">
    <property type="protein sequence ID" value="KAG6403153.1"/>
    <property type="molecule type" value="Genomic_DNA"/>
</dbReference>
<accession>A0A8X8ZFW6</accession>
<name>A0A8X8ZFW6_SALSN</name>
<keyword evidence="3" id="KW-1185">Reference proteome</keyword>
<keyword evidence="1" id="KW-0472">Membrane</keyword>
<comment type="caution">
    <text evidence="2">The sequence shown here is derived from an EMBL/GenBank/DDBJ whole genome shotgun (WGS) entry which is preliminary data.</text>
</comment>
<gene>
    <name evidence="2" type="ORF">SASPL_135370</name>
</gene>
<reference evidence="2" key="1">
    <citation type="submission" date="2018-01" db="EMBL/GenBank/DDBJ databases">
        <authorList>
            <person name="Mao J.F."/>
        </authorList>
    </citation>
    <scope>NUCLEOTIDE SEQUENCE</scope>
    <source>
        <strain evidence="2">Huo1</strain>
        <tissue evidence="2">Leaf</tissue>
    </source>
</reference>
<sequence length="166" mass="18759">MDQSSRATSEDKWKWIGFFNCFGLLIGARLSGQLTYTRQWRALPCGRNIASTNGCSVFWRGEGFGCSEHGHCSTRLASTCMCSDYCKHPASTNGCSVFWRGEGFGCSEHDYCLTRLASTYMCSDYCKYPASTYYIGAQYFRMVLVWMQRAHPLIRASSRAHPCAQK</sequence>
<organism evidence="2">
    <name type="scientific">Salvia splendens</name>
    <name type="common">Scarlet sage</name>
    <dbReference type="NCBI Taxonomy" id="180675"/>
    <lineage>
        <taxon>Eukaryota</taxon>
        <taxon>Viridiplantae</taxon>
        <taxon>Streptophyta</taxon>
        <taxon>Embryophyta</taxon>
        <taxon>Tracheophyta</taxon>
        <taxon>Spermatophyta</taxon>
        <taxon>Magnoliopsida</taxon>
        <taxon>eudicotyledons</taxon>
        <taxon>Gunneridae</taxon>
        <taxon>Pentapetalae</taxon>
        <taxon>asterids</taxon>
        <taxon>lamiids</taxon>
        <taxon>Lamiales</taxon>
        <taxon>Lamiaceae</taxon>
        <taxon>Nepetoideae</taxon>
        <taxon>Mentheae</taxon>
        <taxon>Salviinae</taxon>
        <taxon>Salvia</taxon>
        <taxon>Salvia subgen. Calosphace</taxon>
        <taxon>core Calosphace</taxon>
    </lineage>
</organism>
<feature type="transmembrane region" description="Helical" evidence="1">
    <location>
        <begin position="15"/>
        <end position="32"/>
    </location>
</feature>
<protein>
    <submittedName>
        <fullName evidence="2">Uncharacterized protein</fullName>
    </submittedName>
</protein>
<keyword evidence="1" id="KW-0812">Transmembrane</keyword>
<evidence type="ECO:0000313" key="2">
    <source>
        <dbReference type="EMBL" id="KAG6403153.1"/>
    </source>
</evidence>
<evidence type="ECO:0000256" key="1">
    <source>
        <dbReference type="SAM" id="Phobius"/>
    </source>
</evidence>